<dbReference type="KEGG" id="het:BBW65_05685"/>
<dbReference type="STRING" id="222136.BBW65_05685"/>
<name>A0A1B1U6E7_9HELI</name>
<organism evidence="1 2">
    <name type="scientific">Helicobacter enhydrae</name>
    <dbReference type="NCBI Taxonomy" id="222136"/>
    <lineage>
        <taxon>Bacteria</taxon>
        <taxon>Pseudomonadati</taxon>
        <taxon>Campylobacterota</taxon>
        <taxon>Epsilonproteobacteria</taxon>
        <taxon>Campylobacterales</taxon>
        <taxon>Helicobacteraceae</taxon>
        <taxon>Helicobacter</taxon>
    </lineage>
</organism>
<dbReference type="AlphaFoldDB" id="A0A1B1U6E7"/>
<gene>
    <name evidence="1" type="ORF">BBW65_05685</name>
</gene>
<proteinExistence type="predicted"/>
<evidence type="ECO:0000313" key="1">
    <source>
        <dbReference type="EMBL" id="ANV98320.1"/>
    </source>
</evidence>
<dbReference type="Proteomes" id="UP000092884">
    <property type="component" value="Chromosome"/>
</dbReference>
<dbReference type="OrthoDB" id="2664633at2"/>
<evidence type="ECO:0000313" key="2">
    <source>
        <dbReference type="Proteomes" id="UP000092884"/>
    </source>
</evidence>
<accession>A0A1B1U6E7</accession>
<protein>
    <submittedName>
        <fullName evidence="1">Uncharacterized protein</fullName>
    </submittedName>
</protein>
<dbReference type="EMBL" id="CP016503">
    <property type="protein sequence ID" value="ANV98320.1"/>
    <property type="molecule type" value="Genomic_DNA"/>
</dbReference>
<keyword evidence="2" id="KW-1185">Reference proteome</keyword>
<reference evidence="2" key="1">
    <citation type="submission" date="2016-07" db="EMBL/GenBank/DDBJ databases">
        <authorList>
            <person name="Florea S."/>
            <person name="Webb J.S."/>
            <person name="Jaromczyk J."/>
            <person name="Schardl C.L."/>
        </authorList>
    </citation>
    <scope>NUCLEOTIDE SEQUENCE [LARGE SCALE GENOMIC DNA]</scope>
    <source>
        <strain evidence="2">MIT 01-6242</strain>
    </source>
</reference>
<dbReference type="RefSeq" id="WP_066340896.1">
    <property type="nucleotide sequence ID" value="NZ_CP016503.1"/>
</dbReference>
<sequence>MQEVKNNPLEGATQVPIKMNDSRWPSNEGWVKMQRFKDGPKNERITIHFNYNIKTGALMILKSNKTLQIFQKKNHLGEGVYFSVQQDLEYYCYTWIFGYWDRERSIQIVAKGYWEFSPSTTERVENILIPLKEFLKHQQSKEVKIPNHYSASEFQGGSHICFHTDLCGIFYFDLYSIDLMDTNLQPFLHNKGRASAFVLKNIVIKSDVIKKIIDEIESKVIHNQDRDLWIQDLIDQFIQEDFSCSILALYEKIIRQAQDYSRHQTPIQYFEDFLQEMFIEGFEIKRFSQTLPNNLLYNNVSIDYGYSPKLKAKIIAKNIQNFIKSKSHEKENLADEIKLVHPKYQDKIINHPNNLPYPKEIPYGLKEEV</sequence>